<feature type="domain" description="CoA carboxyltransferase N-terminal" evidence="2">
    <location>
        <begin position="39"/>
        <end position="293"/>
    </location>
</feature>
<dbReference type="GO" id="GO:0016740">
    <property type="term" value="F:transferase activity"/>
    <property type="evidence" value="ECO:0007669"/>
    <property type="project" value="UniProtKB-KW"/>
</dbReference>
<dbReference type="RefSeq" id="WP_274234895.1">
    <property type="nucleotide sequence ID" value="NZ_BAABHQ010000029.1"/>
</dbReference>
<accession>A0ABP9F9G1</accession>
<evidence type="ECO:0000313" key="4">
    <source>
        <dbReference type="EMBL" id="GAA4895993.1"/>
    </source>
</evidence>
<dbReference type="InterPro" id="IPR034733">
    <property type="entry name" value="AcCoA_carboxyl_beta"/>
</dbReference>
<dbReference type="InterPro" id="IPR051047">
    <property type="entry name" value="AccD/PCCB"/>
</dbReference>
<dbReference type="EMBL" id="BAABHQ010000029">
    <property type="protein sequence ID" value="GAA4895993.1"/>
    <property type="molecule type" value="Genomic_DNA"/>
</dbReference>
<evidence type="ECO:0000259" key="3">
    <source>
        <dbReference type="PROSITE" id="PS50989"/>
    </source>
</evidence>
<evidence type="ECO:0000259" key="2">
    <source>
        <dbReference type="PROSITE" id="PS50980"/>
    </source>
</evidence>
<dbReference type="SUPFAM" id="SSF52096">
    <property type="entry name" value="ClpP/crotonase"/>
    <property type="match status" value="2"/>
</dbReference>
<comment type="caution">
    <text evidence="4">The sequence shown here is derived from an EMBL/GenBank/DDBJ whole genome shotgun (WGS) entry which is preliminary data.</text>
</comment>
<dbReference type="InterPro" id="IPR029045">
    <property type="entry name" value="ClpP/crotonase-like_dom_sf"/>
</dbReference>
<dbReference type="Pfam" id="PF01039">
    <property type="entry name" value="Carboxyl_trans"/>
    <property type="match status" value="1"/>
</dbReference>
<keyword evidence="4" id="KW-0808">Transferase</keyword>
<feature type="region of interest" description="Disordered" evidence="1">
    <location>
        <begin position="1"/>
        <end position="38"/>
    </location>
</feature>
<dbReference type="Proteomes" id="UP001500457">
    <property type="component" value="Unassembled WGS sequence"/>
</dbReference>
<evidence type="ECO:0000256" key="1">
    <source>
        <dbReference type="SAM" id="MobiDB-lite"/>
    </source>
</evidence>
<evidence type="ECO:0000313" key="5">
    <source>
        <dbReference type="Proteomes" id="UP001500457"/>
    </source>
</evidence>
<dbReference type="InterPro" id="IPR011762">
    <property type="entry name" value="COA_CT_N"/>
</dbReference>
<dbReference type="Gene3D" id="3.90.226.10">
    <property type="entry name" value="2-enoyl-CoA Hydratase, Chain A, domain 1"/>
    <property type="match status" value="2"/>
</dbReference>
<dbReference type="InterPro" id="IPR011763">
    <property type="entry name" value="COA_CT_C"/>
</dbReference>
<dbReference type="PROSITE" id="PS50980">
    <property type="entry name" value="COA_CT_NTER"/>
    <property type="match status" value="1"/>
</dbReference>
<dbReference type="PROSITE" id="PS50989">
    <property type="entry name" value="COA_CT_CTER"/>
    <property type="match status" value="1"/>
</dbReference>
<dbReference type="PANTHER" id="PTHR43842:SF2">
    <property type="entry name" value="PROPIONYL-COA CARBOXYLASE BETA CHAIN, MITOCHONDRIAL"/>
    <property type="match status" value="1"/>
</dbReference>
<keyword evidence="5" id="KW-1185">Reference proteome</keyword>
<organism evidence="4 5">
    <name type="scientific">Actinomycetospora straminea</name>
    <dbReference type="NCBI Taxonomy" id="663607"/>
    <lineage>
        <taxon>Bacteria</taxon>
        <taxon>Bacillati</taxon>
        <taxon>Actinomycetota</taxon>
        <taxon>Actinomycetes</taxon>
        <taxon>Pseudonocardiales</taxon>
        <taxon>Pseudonocardiaceae</taxon>
        <taxon>Actinomycetospora</taxon>
    </lineage>
</organism>
<feature type="domain" description="CoA carboxyltransferase C-terminal" evidence="3">
    <location>
        <begin position="290"/>
        <end position="540"/>
    </location>
</feature>
<gene>
    <name evidence="4" type="ORF">GCM10023203_57970</name>
</gene>
<reference evidence="5" key="1">
    <citation type="journal article" date="2019" name="Int. J. Syst. Evol. Microbiol.">
        <title>The Global Catalogue of Microorganisms (GCM) 10K type strain sequencing project: providing services to taxonomists for standard genome sequencing and annotation.</title>
        <authorList>
            <consortium name="The Broad Institute Genomics Platform"/>
            <consortium name="The Broad Institute Genome Sequencing Center for Infectious Disease"/>
            <person name="Wu L."/>
            <person name="Ma J."/>
        </authorList>
    </citation>
    <scope>NUCLEOTIDE SEQUENCE [LARGE SCALE GENOMIC DNA]</scope>
    <source>
        <strain evidence="5">JCM 17983</strain>
    </source>
</reference>
<protein>
    <submittedName>
        <fullName evidence="4">Carboxyl transferase domain-containing protein</fullName>
    </submittedName>
</protein>
<dbReference type="PANTHER" id="PTHR43842">
    <property type="entry name" value="PROPIONYL-COA CARBOXYLASE BETA CHAIN"/>
    <property type="match status" value="1"/>
</dbReference>
<proteinExistence type="predicted"/>
<name>A0ABP9F9G1_9PSEU</name>
<sequence>MAVEHAGDRANGQGPGAPDEAGQDSEQHTGQHTGARSGMDAALGELDRRRAAAEAMGGEAAIAKHRASGRMVVRDRVAALVDAGSWFEVGALAEPEIRRDKPVPGDAVVTGFGTLDGRRVGVIGIDATAVAGTTAPISMRKQGRLIEHAQRGGFPLVLLCDADGGRMPDVMGWRFSGLPLDFTTFLGPTDGRPAVPRAAAVLGPSYGDSALHAATAHYVVMTRGSSVALSGPSVVEPAIGERVTDEELGGPEAATAAGNAHLVVDSEVDALDALGAFLSYLPSNAALPAPVSVPVAPARDPAALADLVPTGARAGYDMREVLAAVADADSVLPWADSRGPSLLCALARIEGAPVGIVANQPLVRAGALDADALAKEHDFVDLCDTFGLPLVLLHDVPGLMIGTQAERSGILHAYERTVSRLARASVPRVGVVLRKAYGGGHFAMGGRPTQPDFLYAWPGAEMGFMAPETGIRTVHRRALDRLLAEEGPEARDARAAELTAEWVAESEPWEAAAHLSLDDVIAPAATRHVIATSIEIAWGERPHRTGHQGGTR</sequence>